<evidence type="ECO:0000313" key="2">
    <source>
        <dbReference type="EMBL" id="PMD41265.1"/>
    </source>
</evidence>
<feature type="transmembrane region" description="Helical" evidence="1">
    <location>
        <begin position="52"/>
        <end position="76"/>
    </location>
</feature>
<keyword evidence="3" id="KW-1185">Reference proteome</keyword>
<reference evidence="2 3" key="1">
    <citation type="submission" date="2016-04" db="EMBL/GenBank/DDBJ databases">
        <title>A degradative enzymes factory behind the ericoid mycorrhizal symbiosis.</title>
        <authorList>
            <consortium name="DOE Joint Genome Institute"/>
            <person name="Martino E."/>
            <person name="Morin E."/>
            <person name="Grelet G."/>
            <person name="Kuo A."/>
            <person name="Kohler A."/>
            <person name="Daghino S."/>
            <person name="Barry K."/>
            <person name="Choi C."/>
            <person name="Cichocki N."/>
            <person name="Clum A."/>
            <person name="Copeland A."/>
            <person name="Hainaut M."/>
            <person name="Haridas S."/>
            <person name="Labutti K."/>
            <person name="Lindquist E."/>
            <person name="Lipzen A."/>
            <person name="Khouja H.-R."/>
            <person name="Murat C."/>
            <person name="Ohm R."/>
            <person name="Olson A."/>
            <person name="Spatafora J."/>
            <person name="Veneault-Fourrey C."/>
            <person name="Henrissat B."/>
            <person name="Grigoriev I."/>
            <person name="Martin F."/>
            <person name="Perotto S."/>
        </authorList>
    </citation>
    <scope>NUCLEOTIDE SEQUENCE [LARGE SCALE GENOMIC DNA]</scope>
    <source>
        <strain evidence="2 3">F</strain>
    </source>
</reference>
<dbReference type="AlphaFoldDB" id="A0A2J6RRW8"/>
<keyword evidence="1" id="KW-0472">Membrane</keyword>
<protein>
    <submittedName>
        <fullName evidence="2">Uncharacterized protein</fullName>
    </submittedName>
</protein>
<accession>A0A2J6RRW8</accession>
<proteinExistence type="predicted"/>
<feature type="transmembrane region" description="Helical" evidence="1">
    <location>
        <begin position="156"/>
        <end position="179"/>
    </location>
</feature>
<name>A0A2J6RRW8_HYAVF</name>
<organism evidence="2 3">
    <name type="scientific">Hyaloscypha variabilis (strain UAMH 11265 / GT02V1 / F)</name>
    <name type="common">Meliniomyces variabilis</name>
    <dbReference type="NCBI Taxonomy" id="1149755"/>
    <lineage>
        <taxon>Eukaryota</taxon>
        <taxon>Fungi</taxon>
        <taxon>Dikarya</taxon>
        <taxon>Ascomycota</taxon>
        <taxon>Pezizomycotina</taxon>
        <taxon>Leotiomycetes</taxon>
        <taxon>Helotiales</taxon>
        <taxon>Hyaloscyphaceae</taxon>
        <taxon>Hyaloscypha</taxon>
        <taxon>Hyaloscypha variabilis</taxon>
    </lineage>
</organism>
<sequence>MAPISESVSTSMYPDIPGTMAPVSESGPISMYHAVSGTTAVDAKDHVSIKKALIMALVLLATFSPLAIIFGFGFLAQPSELFRSLWHQANNQSLHTVEEQTYWAERKKYAPDYTWSGDLSIISPSASLNEDGTSSGPSKPRPHDLPPNSFYNAVDFAFGSIVKVAGWSAACFSAAVIYYRPSLSARSQ</sequence>
<evidence type="ECO:0000256" key="1">
    <source>
        <dbReference type="SAM" id="Phobius"/>
    </source>
</evidence>
<dbReference type="EMBL" id="KZ613944">
    <property type="protein sequence ID" value="PMD41265.1"/>
    <property type="molecule type" value="Genomic_DNA"/>
</dbReference>
<keyword evidence="1" id="KW-0812">Transmembrane</keyword>
<keyword evidence="1" id="KW-1133">Transmembrane helix</keyword>
<dbReference type="Proteomes" id="UP000235786">
    <property type="component" value="Unassembled WGS sequence"/>
</dbReference>
<evidence type="ECO:0000313" key="3">
    <source>
        <dbReference type="Proteomes" id="UP000235786"/>
    </source>
</evidence>
<gene>
    <name evidence="2" type="ORF">L207DRAFT_511162</name>
</gene>